<comment type="caution">
    <text evidence="5">The sequence shown here is derived from an EMBL/GenBank/DDBJ whole genome shotgun (WGS) entry which is preliminary data.</text>
</comment>
<organism evidence="5 6">
    <name type="scientific">Candidatus Roizmanbacteria bacterium RIFCSPHIGHO2_01_FULL_39_8</name>
    <dbReference type="NCBI Taxonomy" id="1802033"/>
    <lineage>
        <taxon>Bacteria</taxon>
        <taxon>Candidatus Roizmaniibacteriota</taxon>
    </lineage>
</organism>
<dbReference type="Gene3D" id="1.10.10.10">
    <property type="entry name" value="Winged helix-like DNA-binding domain superfamily/Winged helix DNA-binding domain"/>
    <property type="match status" value="1"/>
</dbReference>
<dbReference type="InterPro" id="IPR051081">
    <property type="entry name" value="HTH_MetalResp_TranReg"/>
</dbReference>
<dbReference type="PROSITE" id="PS50987">
    <property type="entry name" value="HTH_ARSR_2"/>
    <property type="match status" value="1"/>
</dbReference>
<dbReference type="SUPFAM" id="SSF46785">
    <property type="entry name" value="Winged helix' DNA-binding domain"/>
    <property type="match status" value="1"/>
</dbReference>
<protein>
    <recommendedName>
        <fullName evidence="4">HTH arsR-type domain-containing protein</fullName>
    </recommendedName>
</protein>
<dbReference type="InterPro" id="IPR001845">
    <property type="entry name" value="HTH_ArsR_DNA-bd_dom"/>
</dbReference>
<evidence type="ECO:0000259" key="4">
    <source>
        <dbReference type="PROSITE" id="PS50987"/>
    </source>
</evidence>
<keyword evidence="2" id="KW-0238">DNA-binding</keyword>
<dbReference type="CDD" id="cd00090">
    <property type="entry name" value="HTH_ARSR"/>
    <property type="match status" value="1"/>
</dbReference>
<dbReference type="GO" id="GO:0003700">
    <property type="term" value="F:DNA-binding transcription factor activity"/>
    <property type="evidence" value="ECO:0007669"/>
    <property type="project" value="InterPro"/>
</dbReference>
<dbReference type="AlphaFoldDB" id="A0A1F7GIS4"/>
<feature type="domain" description="HTH arsR-type" evidence="4">
    <location>
        <begin position="1"/>
        <end position="92"/>
    </location>
</feature>
<reference evidence="5 6" key="1">
    <citation type="journal article" date="2016" name="Nat. Commun.">
        <title>Thousands of microbial genomes shed light on interconnected biogeochemical processes in an aquifer system.</title>
        <authorList>
            <person name="Anantharaman K."/>
            <person name="Brown C.T."/>
            <person name="Hug L.A."/>
            <person name="Sharon I."/>
            <person name="Castelle C.J."/>
            <person name="Probst A.J."/>
            <person name="Thomas B.C."/>
            <person name="Singh A."/>
            <person name="Wilkins M.J."/>
            <person name="Karaoz U."/>
            <person name="Brodie E.L."/>
            <person name="Williams K.H."/>
            <person name="Hubbard S.S."/>
            <person name="Banfield J.F."/>
        </authorList>
    </citation>
    <scope>NUCLEOTIDE SEQUENCE [LARGE SCALE GENOMIC DNA]</scope>
</reference>
<keyword evidence="3" id="KW-0804">Transcription</keyword>
<dbReference type="InterPro" id="IPR011991">
    <property type="entry name" value="ArsR-like_HTH"/>
</dbReference>
<dbReference type="InterPro" id="IPR036388">
    <property type="entry name" value="WH-like_DNA-bd_sf"/>
</dbReference>
<gene>
    <name evidence="5" type="ORF">A2866_02520</name>
</gene>
<name>A0A1F7GIS4_9BACT</name>
<evidence type="ECO:0000313" key="6">
    <source>
        <dbReference type="Proteomes" id="UP000177026"/>
    </source>
</evidence>
<dbReference type="InterPro" id="IPR036390">
    <property type="entry name" value="WH_DNA-bd_sf"/>
</dbReference>
<proteinExistence type="predicted"/>
<accession>A0A1F7GIS4</accession>
<keyword evidence="1" id="KW-0805">Transcription regulation</keyword>
<sequence>MSQSQIAIFSALAEPTRFSIYEMLAHGGQLSASDIFKKFEVSNPSISQHLKVLREVELVQVEKKAQQRLYQINPKKMQELEHWIKKMTQQWNERFDVLEVALKREKAQL</sequence>
<dbReference type="SMART" id="SM00418">
    <property type="entry name" value="HTH_ARSR"/>
    <property type="match status" value="1"/>
</dbReference>
<evidence type="ECO:0000256" key="1">
    <source>
        <dbReference type="ARBA" id="ARBA00023015"/>
    </source>
</evidence>
<evidence type="ECO:0000256" key="3">
    <source>
        <dbReference type="ARBA" id="ARBA00023163"/>
    </source>
</evidence>
<dbReference type="PANTHER" id="PTHR33154">
    <property type="entry name" value="TRANSCRIPTIONAL REGULATOR, ARSR FAMILY"/>
    <property type="match status" value="1"/>
</dbReference>
<dbReference type="PRINTS" id="PR00778">
    <property type="entry name" value="HTHARSR"/>
</dbReference>
<evidence type="ECO:0000256" key="2">
    <source>
        <dbReference type="ARBA" id="ARBA00023125"/>
    </source>
</evidence>
<evidence type="ECO:0000313" key="5">
    <source>
        <dbReference type="EMBL" id="OGK18900.1"/>
    </source>
</evidence>
<dbReference type="EMBL" id="MFZI01000061">
    <property type="protein sequence ID" value="OGK18900.1"/>
    <property type="molecule type" value="Genomic_DNA"/>
</dbReference>
<dbReference type="NCBIfam" id="NF033788">
    <property type="entry name" value="HTH_metalloreg"/>
    <property type="match status" value="1"/>
</dbReference>
<dbReference type="GO" id="GO:0003677">
    <property type="term" value="F:DNA binding"/>
    <property type="evidence" value="ECO:0007669"/>
    <property type="project" value="UniProtKB-KW"/>
</dbReference>
<dbReference type="Proteomes" id="UP000177026">
    <property type="component" value="Unassembled WGS sequence"/>
</dbReference>
<dbReference type="Pfam" id="PF12840">
    <property type="entry name" value="HTH_20"/>
    <property type="match status" value="1"/>
</dbReference>
<dbReference type="PANTHER" id="PTHR33154:SF33">
    <property type="entry name" value="TRANSCRIPTIONAL REPRESSOR SDPR"/>
    <property type="match status" value="1"/>
</dbReference>